<comment type="caution">
    <text evidence="1">The sequence shown here is derived from an EMBL/GenBank/DDBJ whole genome shotgun (WGS) entry which is preliminary data.</text>
</comment>
<reference evidence="1 2" key="1">
    <citation type="submission" date="2014-07" db="EMBL/GenBank/DDBJ databases">
        <authorList>
            <person name="McCorrison J."/>
            <person name="Sanka R."/>
            <person name="Torralba M."/>
            <person name="Gillis M."/>
            <person name="Haft D.H."/>
            <person name="Methe B."/>
            <person name="Sutton G."/>
            <person name="Nelson K.E."/>
        </authorList>
    </citation>
    <scope>NUCLEOTIDE SEQUENCE [LARGE SCALE GENOMIC DNA]</scope>
    <source>
        <strain evidence="1 2">S9-PR14</strain>
    </source>
</reference>
<sequence>MTCRYFNIIVYNAKIVQAEDKESLFALLRRSLSSAKIVQNFDLVSQMRIYSSFASVRNLSKISIERVK</sequence>
<gene>
    <name evidence="1" type="ORF">HMPREF9304_10825</name>
</gene>
<evidence type="ECO:0000313" key="2">
    <source>
        <dbReference type="Proteomes" id="UP000029723"/>
    </source>
</evidence>
<accession>A0A098YPV6</accession>
<dbReference type="AlphaFoldDB" id="A0A098YPV6"/>
<name>A0A098YPV6_9BACT</name>
<proteinExistence type="predicted"/>
<organism evidence="1 2">
    <name type="scientific">Hoylesella timonensis S9-PR14</name>
    <dbReference type="NCBI Taxonomy" id="1401062"/>
    <lineage>
        <taxon>Bacteria</taxon>
        <taxon>Pseudomonadati</taxon>
        <taxon>Bacteroidota</taxon>
        <taxon>Bacteroidia</taxon>
        <taxon>Bacteroidales</taxon>
        <taxon>Prevotellaceae</taxon>
        <taxon>Hoylesella</taxon>
    </lineage>
</organism>
<dbReference type="Proteomes" id="UP000029723">
    <property type="component" value="Unassembled WGS sequence"/>
</dbReference>
<evidence type="ECO:0000313" key="1">
    <source>
        <dbReference type="EMBL" id="KGI21297.1"/>
    </source>
</evidence>
<dbReference type="EMBL" id="JRPQ01000160">
    <property type="protein sequence ID" value="KGI21297.1"/>
    <property type="molecule type" value="Genomic_DNA"/>
</dbReference>
<protein>
    <submittedName>
        <fullName evidence="1">Uncharacterized protein</fullName>
    </submittedName>
</protein>